<evidence type="ECO:0000256" key="3">
    <source>
        <dbReference type="PROSITE-ProRule" id="PRU00221"/>
    </source>
</evidence>
<reference evidence="4" key="1">
    <citation type="journal article" date="2020" name="mSystems">
        <title>Genome- and Community-Level Interaction Insights into Carbon Utilization and Element Cycling Functions of Hydrothermarchaeota in Hydrothermal Sediment.</title>
        <authorList>
            <person name="Zhou Z."/>
            <person name="Liu Y."/>
            <person name="Xu W."/>
            <person name="Pan J."/>
            <person name="Luo Z.H."/>
            <person name="Li M."/>
        </authorList>
    </citation>
    <scope>NUCLEOTIDE SEQUENCE [LARGE SCALE GENOMIC DNA]</scope>
    <source>
        <strain evidence="4">HyVt-94</strain>
    </source>
</reference>
<dbReference type="PROSITE" id="PS00678">
    <property type="entry name" value="WD_REPEATS_1"/>
    <property type="match status" value="2"/>
</dbReference>
<keyword evidence="1 3" id="KW-0853">WD repeat</keyword>
<accession>A0A7C5I4H0</accession>
<dbReference type="InterPro" id="IPR050505">
    <property type="entry name" value="WDR55/POC1"/>
</dbReference>
<dbReference type="CDD" id="cd00200">
    <property type="entry name" value="WD40"/>
    <property type="match status" value="1"/>
</dbReference>
<name>A0A7C5I4H0_UNCW3</name>
<feature type="repeat" description="WD" evidence="3">
    <location>
        <begin position="175"/>
        <end position="216"/>
    </location>
</feature>
<dbReference type="SUPFAM" id="SSF50978">
    <property type="entry name" value="WD40 repeat-like"/>
    <property type="match status" value="1"/>
</dbReference>
<evidence type="ECO:0000256" key="2">
    <source>
        <dbReference type="ARBA" id="ARBA00022737"/>
    </source>
</evidence>
<feature type="repeat" description="WD" evidence="3">
    <location>
        <begin position="259"/>
        <end position="291"/>
    </location>
</feature>
<feature type="repeat" description="WD" evidence="3">
    <location>
        <begin position="217"/>
        <end position="258"/>
    </location>
</feature>
<dbReference type="InterPro" id="IPR036322">
    <property type="entry name" value="WD40_repeat_dom_sf"/>
</dbReference>
<dbReference type="PROSITE" id="PS50082">
    <property type="entry name" value="WD_REPEATS_2"/>
    <property type="match status" value="4"/>
</dbReference>
<dbReference type="PANTHER" id="PTHR44019">
    <property type="entry name" value="WD REPEAT-CONTAINING PROTEIN 55"/>
    <property type="match status" value="1"/>
</dbReference>
<dbReference type="EMBL" id="DRTV01000111">
    <property type="protein sequence ID" value="HHF58081.1"/>
    <property type="molecule type" value="Genomic_DNA"/>
</dbReference>
<feature type="repeat" description="WD" evidence="3">
    <location>
        <begin position="89"/>
        <end position="130"/>
    </location>
</feature>
<comment type="caution">
    <text evidence="4">The sequence shown here is derived from an EMBL/GenBank/DDBJ whole genome shotgun (WGS) entry which is preliminary data.</text>
</comment>
<dbReference type="AlphaFoldDB" id="A0A7C5I4H0"/>
<keyword evidence="2" id="KW-0677">Repeat</keyword>
<dbReference type="PROSITE" id="PS50294">
    <property type="entry name" value="WD_REPEATS_REGION"/>
    <property type="match status" value="3"/>
</dbReference>
<sequence length="378" mass="43131">MQTLREVAIDPIKGSIRDKEVKKIIQMGEKLGISKEFLKKIIDEEIKRRKHREYAKSSSSTSKASTLRTRLTKLSSLQVGTNIKLVGRLKAHPVAVQKAIFSPKGDYMITAGKDGIMKIFDTREWRRLIAIRGVPDDDLITDLHISPNSKFIGISTREGLLKFWQMGTWVLAKSIAAHTEEIEDFVFSRNSKLVISGGTDNLIFVWNIDTWKKVTSLREHTAWILSLDYSPHGDILVTGGMDSQVIVWDTKNWSILKKFKVHEGWVRFVKFSSSGKFLFSLGTDRFLNIWSFPDFGTRAKIKIEAKGDFTGMDICPDEEEVYITAGDHLYIYNIHTGEKSGEMDLQTKATGITFFPKRYYFITSDSEGFVKLWKKVIS</sequence>
<evidence type="ECO:0000313" key="4">
    <source>
        <dbReference type="EMBL" id="HHF58081.1"/>
    </source>
</evidence>
<dbReference type="InterPro" id="IPR001680">
    <property type="entry name" value="WD40_rpt"/>
</dbReference>
<dbReference type="Pfam" id="PF00400">
    <property type="entry name" value="WD40"/>
    <property type="match status" value="4"/>
</dbReference>
<organism evidence="4">
    <name type="scientific">candidate division WOR-3 bacterium</name>
    <dbReference type="NCBI Taxonomy" id="2052148"/>
    <lineage>
        <taxon>Bacteria</taxon>
        <taxon>Bacteria division WOR-3</taxon>
    </lineage>
</organism>
<dbReference type="InterPro" id="IPR015943">
    <property type="entry name" value="WD40/YVTN_repeat-like_dom_sf"/>
</dbReference>
<dbReference type="Proteomes" id="UP000886014">
    <property type="component" value="Unassembled WGS sequence"/>
</dbReference>
<evidence type="ECO:0000256" key="1">
    <source>
        <dbReference type="ARBA" id="ARBA00022574"/>
    </source>
</evidence>
<dbReference type="SMART" id="SM00320">
    <property type="entry name" value="WD40"/>
    <property type="match status" value="6"/>
</dbReference>
<protein>
    <submittedName>
        <fullName evidence="4">WD40 repeat domain-containing protein</fullName>
    </submittedName>
</protein>
<dbReference type="InterPro" id="IPR019775">
    <property type="entry name" value="WD40_repeat_CS"/>
</dbReference>
<proteinExistence type="predicted"/>
<gene>
    <name evidence="4" type="ORF">ENL41_01490</name>
</gene>
<dbReference type="Gene3D" id="2.130.10.10">
    <property type="entry name" value="YVTN repeat-like/Quinoprotein amine dehydrogenase"/>
    <property type="match status" value="2"/>
</dbReference>
<dbReference type="PANTHER" id="PTHR44019:SF8">
    <property type="entry name" value="POC1 CENTRIOLAR PROTEIN HOMOLOG"/>
    <property type="match status" value="1"/>
</dbReference>